<accession>A0A395GBX1</accession>
<dbReference type="AlphaFoldDB" id="A0A395GBX1"/>
<evidence type="ECO:0000313" key="1">
    <source>
        <dbReference type="EMBL" id="RAI81053.1"/>
    </source>
</evidence>
<keyword evidence="2" id="KW-1185">Reference proteome</keyword>
<dbReference type="EMBL" id="MJBI02000002">
    <property type="protein sequence ID" value="RAI81053.1"/>
    <property type="molecule type" value="Genomic_DNA"/>
</dbReference>
<protein>
    <submittedName>
        <fullName evidence="1">Uncharacterized protein</fullName>
    </submittedName>
</protein>
<gene>
    <name evidence="1" type="ORF">BFS35_005660</name>
</gene>
<organism evidence="1 2">
    <name type="scientific">Macrococcoides goetzii</name>
    <dbReference type="NCBI Taxonomy" id="1891097"/>
    <lineage>
        <taxon>Bacteria</taxon>
        <taxon>Bacillati</taxon>
        <taxon>Bacillota</taxon>
        <taxon>Bacilli</taxon>
        <taxon>Bacillales</taxon>
        <taxon>Staphylococcaceae</taxon>
        <taxon>Macrococcoides</taxon>
    </lineage>
</organism>
<name>A0A395GBX1_9STAP</name>
<reference evidence="1 2" key="1">
    <citation type="journal article" date="2018" name="Front. Microbiol.">
        <title>Description and Comparative Genomics of Macrococcus caseolyticus subsp. hominis subsp. nov., Macrococcus goetzii sp. nov., Macrococcus epidermidis sp. nov., and Macrococcus bohemicus sp. nov., Novel Macrococci From Human Clinical Material With Virulence Potential and Suspected Uptake of Foreign DNA by Natural Transformation.</title>
        <authorList>
            <person name="Maslanova I."/>
            <person name="Wertheimer Z."/>
            <person name="Sedlacek I."/>
            <person name="Svec P."/>
            <person name="Indrakova A."/>
            <person name="Kovarovic V."/>
            <person name="Schumann P."/>
            <person name="Sproer C."/>
            <person name="Kralova S."/>
            <person name="Sedo O."/>
            <person name="Kristofova L."/>
            <person name="Vrbovska V."/>
            <person name="Fuzik T."/>
            <person name="Petras P."/>
            <person name="Zdrahal Z."/>
            <person name="Ruzickova V."/>
            <person name="Doskar J."/>
            <person name="Pantucek R."/>
        </authorList>
    </citation>
    <scope>NUCLEOTIDE SEQUENCE [LARGE SCALE GENOMIC DNA]</scope>
    <source>
        <strain evidence="1 2">CCM 4927</strain>
    </source>
</reference>
<evidence type="ECO:0000313" key="2">
    <source>
        <dbReference type="Proteomes" id="UP000229523"/>
    </source>
</evidence>
<sequence>MNNSISFKEWKLNLDITGDYRVLTSDDALTIIDKENDVVALFIFTNNRVEIASSSYCARISFAVDTKEIFIRQHIEE</sequence>
<proteinExistence type="predicted"/>
<dbReference type="RefSeq" id="WP_099579492.1">
    <property type="nucleotide sequence ID" value="NZ_MJBI02000002.1"/>
</dbReference>
<dbReference type="Proteomes" id="UP000229523">
    <property type="component" value="Unassembled WGS sequence"/>
</dbReference>
<comment type="caution">
    <text evidence="1">The sequence shown here is derived from an EMBL/GenBank/DDBJ whole genome shotgun (WGS) entry which is preliminary data.</text>
</comment>